<evidence type="ECO:0000256" key="4">
    <source>
        <dbReference type="ARBA" id="ARBA00023110"/>
    </source>
</evidence>
<comment type="function">
    <text evidence="2">PPIases accelerate the folding of proteins. It catalyzes the cis-trans isomerization of proline imidic peptide bonds in oligopeptides.</text>
</comment>
<dbReference type="EMBL" id="CP031023">
    <property type="protein sequence ID" value="AZA15595.1"/>
    <property type="molecule type" value="Genomic_DNA"/>
</dbReference>
<evidence type="ECO:0000259" key="6">
    <source>
        <dbReference type="PROSITE" id="PS50072"/>
    </source>
</evidence>
<accession>A0A3G6JC82</accession>
<evidence type="ECO:0000256" key="1">
    <source>
        <dbReference type="ARBA" id="ARBA00000971"/>
    </source>
</evidence>
<protein>
    <recommendedName>
        <fullName evidence="3">peptidylprolyl isomerase</fullName>
        <ecNumber evidence="3">5.2.1.8</ecNumber>
    </recommendedName>
</protein>
<name>A0A3G6JC82_LACDL</name>
<dbReference type="EC" id="5.2.1.8" evidence="3"/>
<keyword evidence="4" id="KW-0697">Rotamase</keyword>
<dbReference type="Gene3D" id="2.40.100.10">
    <property type="entry name" value="Cyclophilin-like"/>
    <property type="match status" value="1"/>
</dbReference>
<dbReference type="AlphaFoldDB" id="A0A3G6JC82"/>
<dbReference type="PANTHER" id="PTHR45625:SF4">
    <property type="entry name" value="PEPTIDYLPROLYL ISOMERASE DOMAIN AND WD REPEAT-CONTAINING PROTEIN 1"/>
    <property type="match status" value="1"/>
</dbReference>
<dbReference type="GO" id="GO:0003755">
    <property type="term" value="F:peptidyl-prolyl cis-trans isomerase activity"/>
    <property type="evidence" value="ECO:0007669"/>
    <property type="project" value="UniProtKB-KW"/>
</dbReference>
<evidence type="ECO:0000313" key="7">
    <source>
        <dbReference type="EMBL" id="AZA15595.1"/>
    </source>
</evidence>
<dbReference type="PANTHER" id="PTHR45625">
    <property type="entry name" value="PEPTIDYL-PROLYL CIS-TRANS ISOMERASE-RELATED"/>
    <property type="match status" value="1"/>
</dbReference>
<reference evidence="7" key="1">
    <citation type="submission" date="2018-07" db="EMBL/GenBank/DDBJ databases">
        <authorList>
            <person name="Somerville V."/>
        </authorList>
    </citation>
    <scope>NUCLEOTIDE SEQUENCE</scope>
    <source>
        <strain evidence="7">NWC_2_2</strain>
    </source>
</reference>
<organism evidence="7">
    <name type="scientific">Lactobacillus delbrueckii subsp. lactis</name>
    <dbReference type="NCBI Taxonomy" id="29397"/>
    <lineage>
        <taxon>Bacteria</taxon>
        <taxon>Bacillati</taxon>
        <taxon>Bacillota</taxon>
        <taxon>Bacilli</taxon>
        <taxon>Lactobacillales</taxon>
        <taxon>Lactobacillaceae</taxon>
        <taxon>Lactobacillus</taxon>
    </lineage>
</organism>
<dbReference type="Pfam" id="PF00160">
    <property type="entry name" value="Pro_isomerase"/>
    <property type="match status" value="1"/>
</dbReference>
<evidence type="ECO:0000256" key="3">
    <source>
        <dbReference type="ARBA" id="ARBA00013194"/>
    </source>
</evidence>
<evidence type="ECO:0000256" key="5">
    <source>
        <dbReference type="ARBA" id="ARBA00023235"/>
    </source>
</evidence>
<dbReference type="SUPFAM" id="SSF50891">
    <property type="entry name" value="Cyclophilin-like"/>
    <property type="match status" value="1"/>
</dbReference>
<dbReference type="InterPro" id="IPR029000">
    <property type="entry name" value="Cyclophilin-like_dom_sf"/>
</dbReference>
<sequence>MAKAVFWMKNGAKIVLDLLPDAAPNTCASFVWTVKHHIYDGHAIQRIVPGKWVDLSYNAFGKKEAKYLLPNEFDLHPDLAPVPVTAGTACMGGYDELGLAGCEVFFPLTDQPQLTGTYPVFAKIVSGFDEIERLGQVQTRPVTDFPYDGVEVNEPAIPQVIDKVTLEPADFTLPAPVRMTHGQVPLTWQ</sequence>
<gene>
    <name evidence="7" type="ORF">DQL93_02575</name>
</gene>
<keyword evidence="5 7" id="KW-0413">Isomerase</keyword>
<dbReference type="RefSeq" id="WP_215443608.1">
    <property type="nucleotide sequence ID" value="NZ_JAJNTC010000006.1"/>
</dbReference>
<dbReference type="PROSITE" id="PS50072">
    <property type="entry name" value="CSA_PPIASE_2"/>
    <property type="match status" value="1"/>
</dbReference>
<proteinExistence type="predicted"/>
<comment type="catalytic activity">
    <reaction evidence="1">
        <text>[protein]-peptidylproline (omega=180) = [protein]-peptidylproline (omega=0)</text>
        <dbReference type="Rhea" id="RHEA:16237"/>
        <dbReference type="Rhea" id="RHEA-COMP:10747"/>
        <dbReference type="Rhea" id="RHEA-COMP:10748"/>
        <dbReference type="ChEBI" id="CHEBI:83833"/>
        <dbReference type="ChEBI" id="CHEBI:83834"/>
        <dbReference type="EC" id="5.2.1.8"/>
    </reaction>
</comment>
<evidence type="ECO:0000256" key="2">
    <source>
        <dbReference type="ARBA" id="ARBA00002388"/>
    </source>
</evidence>
<dbReference type="InterPro" id="IPR044666">
    <property type="entry name" value="Cyclophilin_A-like"/>
</dbReference>
<feature type="domain" description="PPIase cyclophilin-type" evidence="6">
    <location>
        <begin position="9"/>
        <end position="166"/>
    </location>
</feature>
<dbReference type="InterPro" id="IPR002130">
    <property type="entry name" value="Cyclophilin-type_PPIase_dom"/>
</dbReference>